<organism evidence="3 4">
    <name type="scientific">Hypsizygus marmoreus</name>
    <name type="common">White beech mushroom</name>
    <name type="synonym">Agaricus marmoreus</name>
    <dbReference type="NCBI Taxonomy" id="39966"/>
    <lineage>
        <taxon>Eukaryota</taxon>
        <taxon>Fungi</taxon>
        <taxon>Dikarya</taxon>
        <taxon>Basidiomycota</taxon>
        <taxon>Agaricomycotina</taxon>
        <taxon>Agaricomycetes</taxon>
        <taxon>Agaricomycetidae</taxon>
        <taxon>Agaricales</taxon>
        <taxon>Tricholomatineae</taxon>
        <taxon>Lyophyllaceae</taxon>
        <taxon>Hypsizygus</taxon>
    </lineage>
</organism>
<comment type="caution">
    <text evidence="3">The sequence shown here is derived from an EMBL/GenBank/DDBJ whole genome shotgun (WGS) entry which is preliminary data.</text>
</comment>
<dbReference type="STRING" id="39966.A0A369K342"/>
<dbReference type="InterPro" id="IPR001810">
    <property type="entry name" value="F-box_dom"/>
</dbReference>
<dbReference type="Proteomes" id="UP000076154">
    <property type="component" value="Unassembled WGS sequence"/>
</dbReference>
<dbReference type="AlphaFoldDB" id="A0A369K342"/>
<feature type="compositionally biased region" description="Polar residues" evidence="1">
    <location>
        <begin position="8"/>
        <end position="17"/>
    </location>
</feature>
<dbReference type="OrthoDB" id="3226064at2759"/>
<dbReference type="SUPFAM" id="SSF81383">
    <property type="entry name" value="F-box domain"/>
    <property type="match status" value="1"/>
</dbReference>
<protein>
    <recommendedName>
        <fullName evidence="2">F-box domain-containing protein</fullName>
    </recommendedName>
</protein>
<evidence type="ECO:0000313" key="3">
    <source>
        <dbReference type="EMBL" id="RDB29041.1"/>
    </source>
</evidence>
<evidence type="ECO:0000256" key="1">
    <source>
        <dbReference type="SAM" id="MobiDB-lite"/>
    </source>
</evidence>
<gene>
    <name evidence="3" type="ORF">Hypma_015147</name>
</gene>
<name>A0A369K342_HYPMA</name>
<feature type="domain" description="F-box" evidence="2">
    <location>
        <begin position="20"/>
        <end position="69"/>
    </location>
</feature>
<reference evidence="3" key="1">
    <citation type="submission" date="2018-04" db="EMBL/GenBank/DDBJ databases">
        <title>Whole genome sequencing of Hypsizygus marmoreus.</title>
        <authorList>
            <person name="Choi I.-G."/>
            <person name="Min B."/>
            <person name="Kim J.-G."/>
            <person name="Kim S."/>
            <person name="Oh Y.-L."/>
            <person name="Kong W.-S."/>
            <person name="Park H."/>
            <person name="Jeong J."/>
            <person name="Song E.-S."/>
        </authorList>
    </citation>
    <scope>NUCLEOTIDE SEQUENCE [LARGE SCALE GENOMIC DNA]</scope>
    <source>
        <strain evidence="3">51987-8</strain>
    </source>
</reference>
<evidence type="ECO:0000313" key="4">
    <source>
        <dbReference type="Proteomes" id="UP000076154"/>
    </source>
</evidence>
<dbReference type="EMBL" id="LUEZ02000010">
    <property type="protein sequence ID" value="RDB29041.1"/>
    <property type="molecule type" value="Genomic_DNA"/>
</dbReference>
<accession>A0A369K342</accession>
<dbReference type="InParanoid" id="A0A369K342"/>
<dbReference type="PROSITE" id="PS50181">
    <property type="entry name" value="FBOX"/>
    <property type="match status" value="1"/>
</dbReference>
<feature type="region of interest" description="Disordered" evidence="1">
    <location>
        <begin position="1"/>
        <end position="22"/>
    </location>
</feature>
<dbReference type="InterPro" id="IPR036047">
    <property type="entry name" value="F-box-like_dom_sf"/>
</dbReference>
<evidence type="ECO:0000259" key="2">
    <source>
        <dbReference type="PROSITE" id="PS50181"/>
    </source>
</evidence>
<proteinExistence type="predicted"/>
<sequence>MRLCAVSPSKQSHTLTESPPAEPCPLPVELLQRILTLCHPRDVISFSKSCRLGYAIVFHPSDQYLWRDLFLSHPFDDPRKSSDDQNTDFQFVDWMHEHIRRMEAEWIAYQKGACVCQKACALKTFISVLHDASPAPGGRSSGNISWLEPILRRSCILYDDNYTSDAQRMLFAQLRSYAALTFDNGVDYDARLRLTERRKNSRCFVYDFRNYANKYWGPFRDDGSVDWIHIEHLINVVLLNIRDLPGSWKYITPPLRLNALRTYSAPSNRRSIRDWAGVEGIWQRYVCFMDFRDLFAFNYSGLSDGPGDPTFFECPRFREGTRLMELNLKLVSENELRHRWYAKGSSANDLYPPLCFSGSTSCVKGSRAVVEGVVQMSADNIVRWQFVSTYPGDLQWRSDGAQVGNVGSAIGVVGVWATELHDEGDPVGPFWLWKVKDDCPTRLMEYV</sequence>
<keyword evidence="4" id="KW-1185">Reference proteome</keyword>